<evidence type="ECO:0000313" key="1">
    <source>
        <dbReference type="EMBL" id="MDD7914858.1"/>
    </source>
</evidence>
<dbReference type="InterPro" id="IPR058532">
    <property type="entry name" value="YjbR/MT2646/Rv2570-like"/>
</dbReference>
<comment type="caution">
    <text evidence="1">The sequence shown here is derived from an EMBL/GenBank/DDBJ whole genome shotgun (WGS) entry which is preliminary data.</text>
</comment>
<dbReference type="InterPro" id="IPR038056">
    <property type="entry name" value="YjbR-like_sf"/>
</dbReference>
<keyword evidence="1" id="KW-0238">DNA-binding</keyword>
<dbReference type="EMBL" id="JAOSLC020000003">
    <property type="protein sequence ID" value="MDD7914858.1"/>
    <property type="molecule type" value="Genomic_DNA"/>
</dbReference>
<dbReference type="InterPro" id="IPR007351">
    <property type="entry name" value="YjbR"/>
</dbReference>
<accession>A0ABT5S9T7</accession>
<name>A0ABT5S9T7_9FLAO</name>
<proteinExistence type="predicted"/>
<dbReference type="PANTHER" id="PTHR35145">
    <property type="entry name" value="CYTOPLASMIC PROTEIN-RELATED"/>
    <property type="match status" value="1"/>
</dbReference>
<keyword evidence="2" id="KW-1185">Reference proteome</keyword>
<dbReference type="Proteomes" id="UP001151478">
    <property type="component" value="Unassembled WGS sequence"/>
</dbReference>
<organism evidence="1 2">
    <name type="scientific">Polaribacter ponticola</name>
    <dbReference type="NCBI Taxonomy" id="2978475"/>
    <lineage>
        <taxon>Bacteria</taxon>
        <taxon>Pseudomonadati</taxon>
        <taxon>Bacteroidota</taxon>
        <taxon>Flavobacteriia</taxon>
        <taxon>Flavobacteriales</taxon>
        <taxon>Flavobacteriaceae</taxon>
    </lineage>
</organism>
<dbReference type="Gene3D" id="3.90.1150.30">
    <property type="match status" value="1"/>
</dbReference>
<evidence type="ECO:0000313" key="2">
    <source>
        <dbReference type="Proteomes" id="UP001151478"/>
    </source>
</evidence>
<dbReference type="Pfam" id="PF04237">
    <property type="entry name" value="YjbR"/>
    <property type="match status" value="1"/>
</dbReference>
<dbReference type="SUPFAM" id="SSF142906">
    <property type="entry name" value="YjbR-like"/>
    <property type="match status" value="1"/>
</dbReference>
<protein>
    <submittedName>
        <fullName evidence="1">MmcQ/YjbR family DNA-binding protein</fullName>
    </submittedName>
</protein>
<dbReference type="GO" id="GO:0003677">
    <property type="term" value="F:DNA binding"/>
    <property type="evidence" value="ECO:0007669"/>
    <property type="project" value="UniProtKB-KW"/>
</dbReference>
<dbReference type="RefSeq" id="WP_265725450.1">
    <property type="nucleotide sequence ID" value="NZ_JAOSLC020000003.1"/>
</dbReference>
<reference evidence="1" key="1">
    <citation type="submission" date="2023-02" db="EMBL/GenBank/DDBJ databases">
        <title>Polaribacter ponticola sp. nov., isolated from seawater.</title>
        <authorList>
            <person name="Baek J.H."/>
            <person name="Kim J.M."/>
            <person name="Choi D.G."/>
            <person name="Jeon C.O."/>
        </authorList>
    </citation>
    <scope>NUCLEOTIDE SEQUENCE</scope>
    <source>
        <strain evidence="1">MSW5</strain>
    </source>
</reference>
<sequence length="122" mass="14047">MHIEQLRDFCIAKKGVTEHFPFDDVTLVFKVMHKMFALSGLEKWEKGEESINLKCDPEKALELRGEYEGVNPGFHMSKKHWNTVTINTSDVSDKMVFELINNSYDLVVSGLTKKAQKELENL</sequence>
<gene>
    <name evidence="1" type="ORF">N5A56_010715</name>
</gene>
<dbReference type="PANTHER" id="PTHR35145:SF1">
    <property type="entry name" value="CYTOPLASMIC PROTEIN"/>
    <property type="match status" value="1"/>
</dbReference>